<dbReference type="EMBL" id="VJWA01000002">
    <property type="protein sequence ID" value="TRW15121.1"/>
    <property type="molecule type" value="Genomic_DNA"/>
</dbReference>
<evidence type="ECO:0008006" key="5">
    <source>
        <dbReference type="Google" id="ProtNLM"/>
    </source>
</evidence>
<keyword evidence="2" id="KW-1133">Transmembrane helix</keyword>
<keyword evidence="4" id="KW-1185">Reference proteome</keyword>
<dbReference type="RefSeq" id="WP_144335290.1">
    <property type="nucleotide sequence ID" value="NZ_VJWA01000002.1"/>
</dbReference>
<organism evidence="3 4">
    <name type="scientific">Glacieibacterium frigidum</name>
    <dbReference type="NCBI Taxonomy" id="2593303"/>
    <lineage>
        <taxon>Bacteria</taxon>
        <taxon>Pseudomonadati</taxon>
        <taxon>Pseudomonadota</taxon>
        <taxon>Alphaproteobacteria</taxon>
        <taxon>Sphingomonadales</taxon>
        <taxon>Sphingosinicellaceae</taxon>
        <taxon>Glacieibacterium</taxon>
    </lineage>
</organism>
<dbReference type="InterPro" id="IPR052755">
    <property type="entry name" value="Lysozyme_Inhibitor_LprI"/>
</dbReference>
<protein>
    <recommendedName>
        <fullName evidence="5">Lysozyme inhibitor LprI N-terminal domain-containing protein</fullName>
    </recommendedName>
</protein>
<sequence length="361" mass="37353">MSNSNSEDGRRDDDRVVGNPQAPLPEPWFIREARERSAARPVERVVPAPVMPQAAAVEAIPAAPPADRRWRTASLIALGILAAIFIGLALIPKQGGAPPVADLPEDGSAASVPPVPLDCASPASIARLRDVLVGQARSAGGSGAMLDNSAAALSVSVAAASDSGRGDGRTLVCRGLLSLPAIGGAAPLAASIEYRIRPAAGGAVDVSAVSGAAPIVMALVEAGADQVTTVEPDGAAVIEAEPMPDVPAPSQPAAPFIPRAAPPPAPPVSVPNEPEVAGPSFDCGRVTSRVLEAVCSSPRLAALDVEMSELFFALRDGADRNLRDELDAGRDDFIAQRQSCRDNRCIARVYRDRIEELETYR</sequence>
<dbReference type="OrthoDB" id="1522627at2"/>
<feature type="transmembrane region" description="Helical" evidence="2">
    <location>
        <begin position="73"/>
        <end position="91"/>
    </location>
</feature>
<evidence type="ECO:0000256" key="2">
    <source>
        <dbReference type="SAM" id="Phobius"/>
    </source>
</evidence>
<evidence type="ECO:0000256" key="1">
    <source>
        <dbReference type="SAM" id="MobiDB-lite"/>
    </source>
</evidence>
<dbReference type="AlphaFoldDB" id="A0A552UA83"/>
<feature type="compositionally biased region" description="Basic and acidic residues" evidence="1">
    <location>
        <begin position="7"/>
        <end position="16"/>
    </location>
</feature>
<accession>A0A552UA83</accession>
<gene>
    <name evidence="3" type="ORF">FMM06_15865</name>
</gene>
<keyword evidence="2" id="KW-0472">Membrane</keyword>
<evidence type="ECO:0000313" key="3">
    <source>
        <dbReference type="EMBL" id="TRW15121.1"/>
    </source>
</evidence>
<keyword evidence="2" id="KW-0812">Transmembrane</keyword>
<name>A0A552UA83_9SPHN</name>
<evidence type="ECO:0000313" key="4">
    <source>
        <dbReference type="Proteomes" id="UP000317894"/>
    </source>
</evidence>
<reference evidence="3 4" key="1">
    <citation type="submission" date="2019-07" db="EMBL/GenBank/DDBJ databases">
        <title>Novel species isolated from glacier.</title>
        <authorList>
            <person name="Liu Q."/>
            <person name="Xin Y.-H."/>
        </authorList>
    </citation>
    <scope>NUCLEOTIDE SEQUENCE [LARGE SCALE GENOMIC DNA]</scope>
    <source>
        <strain evidence="3 4">LB1R16</strain>
    </source>
</reference>
<feature type="region of interest" description="Disordered" evidence="1">
    <location>
        <begin position="1"/>
        <end position="28"/>
    </location>
</feature>
<dbReference type="PANTHER" id="PTHR37549">
    <property type="entry name" value="LIPOPROTEIN LPRI"/>
    <property type="match status" value="1"/>
</dbReference>
<dbReference type="GO" id="GO:0005576">
    <property type="term" value="C:extracellular region"/>
    <property type="evidence" value="ECO:0007669"/>
    <property type="project" value="TreeGrafter"/>
</dbReference>
<proteinExistence type="predicted"/>
<comment type="caution">
    <text evidence="3">The sequence shown here is derived from an EMBL/GenBank/DDBJ whole genome shotgun (WGS) entry which is preliminary data.</text>
</comment>
<dbReference type="Proteomes" id="UP000317894">
    <property type="component" value="Unassembled WGS sequence"/>
</dbReference>
<dbReference type="PANTHER" id="PTHR37549:SF1">
    <property type="entry name" value="LIPOPROTEIN LPRI"/>
    <property type="match status" value="1"/>
</dbReference>